<dbReference type="SUPFAM" id="SSF51735">
    <property type="entry name" value="NAD(P)-binding Rossmann-fold domains"/>
    <property type="match status" value="2"/>
</dbReference>
<dbReference type="InterPro" id="IPR006037">
    <property type="entry name" value="RCK_C"/>
</dbReference>
<reference evidence="9 10" key="1">
    <citation type="submission" date="2020-07" db="EMBL/GenBank/DDBJ databases">
        <title>Genomic Encyclopedia of Type Strains, Phase IV (KMG-IV): sequencing the most valuable type-strain genomes for metagenomic binning, comparative biology and taxonomic classification.</title>
        <authorList>
            <person name="Goeker M."/>
        </authorList>
    </citation>
    <scope>NUCLEOTIDE SEQUENCE [LARGE SCALE GENOMIC DNA]</scope>
    <source>
        <strain evidence="9 10">DSM 17721</strain>
    </source>
</reference>
<dbReference type="NCBIfam" id="NF007039">
    <property type="entry name" value="PRK09496.3-2"/>
    <property type="match status" value="1"/>
</dbReference>
<dbReference type="PRINTS" id="PR00335">
    <property type="entry name" value="KUPTAKETRKA"/>
</dbReference>
<dbReference type="Gene3D" id="3.30.70.1450">
    <property type="entry name" value="Regulator of K+ conductance, C-terminal domain"/>
    <property type="match status" value="2"/>
</dbReference>
<dbReference type="PANTHER" id="PTHR43833">
    <property type="entry name" value="POTASSIUM CHANNEL PROTEIN 2-RELATED-RELATED"/>
    <property type="match status" value="1"/>
</dbReference>
<dbReference type="Proteomes" id="UP000525298">
    <property type="component" value="Unassembled WGS sequence"/>
</dbReference>
<dbReference type="NCBIfam" id="NF007031">
    <property type="entry name" value="PRK09496.1-2"/>
    <property type="match status" value="1"/>
</dbReference>
<dbReference type="EMBL" id="JACDUS010000001">
    <property type="protein sequence ID" value="MBA2879902.1"/>
    <property type="molecule type" value="Genomic_DNA"/>
</dbReference>
<keyword evidence="3" id="KW-0633">Potassium transport</keyword>
<feature type="domain" description="RCK C-terminal" evidence="8">
    <location>
        <begin position="142"/>
        <end position="226"/>
    </location>
</feature>
<keyword evidence="6" id="KW-0406">Ion transport</keyword>
<evidence type="ECO:0000256" key="2">
    <source>
        <dbReference type="ARBA" id="ARBA00022448"/>
    </source>
</evidence>
<dbReference type="PROSITE" id="PS51202">
    <property type="entry name" value="RCK_C"/>
    <property type="match status" value="2"/>
</dbReference>
<dbReference type="Pfam" id="PF02254">
    <property type="entry name" value="TrkA_N"/>
    <property type="match status" value="2"/>
</dbReference>
<evidence type="ECO:0000256" key="4">
    <source>
        <dbReference type="ARBA" id="ARBA00022958"/>
    </source>
</evidence>
<comment type="caution">
    <text evidence="9">The sequence shown here is derived from an EMBL/GenBank/DDBJ whole genome shotgun (WGS) entry which is preliminary data.</text>
</comment>
<dbReference type="InterPro" id="IPR003148">
    <property type="entry name" value="RCK_N"/>
</dbReference>
<keyword evidence="4" id="KW-0630">Potassium</keyword>
<keyword evidence="10" id="KW-1185">Reference proteome</keyword>
<protein>
    <recommendedName>
        <fullName evidence="1">Trk system potassium uptake protein TrkA</fullName>
    </recommendedName>
</protein>
<dbReference type="PROSITE" id="PS51201">
    <property type="entry name" value="RCK_N"/>
    <property type="match status" value="2"/>
</dbReference>
<dbReference type="RefSeq" id="WP_181549588.1">
    <property type="nucleotide sequence ID" value="NZ_JACDUS010000001.1"/>
</dbReference>
<accession>A0A7W0HJ84</accession>
<keyword evidence="2" id="KW-0813">Transport</keyword>
<dbReference type="GO" id="GO:0005886">
    <property type="term" value="C:plasma membrane"/>
    <property type="evidence" value="ECO:0007669"/>
    <property type="project" value="InterPro"/>
</dbReference>
<dbReference type="PANTHER" id="PTHR43833:SF5">
    <property type="entry name" value="TRK SYSTEM POTASSIUM UPTAKE PROTEIN TRKA"/>
    <property type="match status" value="1"/>
</dbReference>
<evidence type="ECO:0000256" key="3">
    <source>
        <dbReference type="ARBA" id="ARBA00022538"/>
    </source>
</evidence>
<dbReference type="GO" id="GO:0015079">
    <property type="term" value="F:potassium ion transmembrane transporter activity"/>
    <property type="evidence" value="ECO:0007669"/>
    <property type="project" value="InterPro"/>
</dbReference>
<dbReference type="NCBIfam" id="NF007032">
    <property type="entry name" value="PRK09496.1-4"/>
    <property type="match status" value="1"/>
</dbReference>
<dbReference type="InterPro" id="IPR050721">
    <property type="entry name" value="Trk_Ktr_HKT_K-transport"/>
</dbReference>
<dbReference type="NCBIfam" id="NF007041">
    <property type="entry name" value="PRK09496.3-4"/>
    <property type="match status" value="1"/>
</dbReference>
<evidence type="ECO:0000256" key="1">
    <source>
        <dbReference type="ARBA" id="ARBA00017378"/>
    </source>
</evidence>
<keyword evidence="5" id="KW-0520">NAD</keyword>
<dbReference type="AlphaFoldDB" id="A0A7W0HJ84"/>
<sequence length="453" mass="49626">MKIIIVGAGEVGYHIASRMAFENKEVVVIDRNTEAIKRLSDNLDVEAVNGSGSSPRVLKAAGIKDAEILLAVTDSDETNLVACMMADVISPTTKKLARIREGDFDDYHQVFHDQAPHIDTVINPEIEVVKSIEQFLRIPGAVDVSDFADGMLKFVGLYLDAGSRLAGIRLKEIPEKIEPRILVAAVVRNEELVIPGGDFRLSAGDLVYFISEEKGLVPIIKAFDKQARPVRRTLIVGGGRIGTRLAEILERGGIQTKIIERSAARCSELAAEMKKAVVIQGDGSDQRLLIEENIREMDAVVTLTNDEETNILVSLLAKRMGAGKTITKLNKFSYFPLMPAIGIEQVVSPRLSAINTILQHIRRGKVLSVRTLTDEQAEVLEAEALETSDIVGKPLRKTSLPKGSLVIGIIRNGQVIIPSGDSLIEPGDRVIIFAKRQVISKIEKILTVKLEFF</sequence>
<dbReference type="InterPro" id="IPR036721">
    <property type="entry name" value="RCK_C_sf"/>
</dbReference>
<feature type="domain" description="RCK N-terminal" evidence="7">
    <location>
        <begin position="1"/>
        <end position="122"/>
    </location>
</feature>
<evidence type="ECO:0000259" key="7">
    <source>
        <dbReference type="PROSITE" id="PS51201"/>
    </source>
</evidence>
<dbReference type="InterPro" id="IPR036291">
    <property type="entry name" value="NAD(P)-bd_dom_sf"/>
</dbReference>
<dbReference type="Pfam" id="PF02080">
    <property type="entry name" value="TrkA_C"/>
    <property type="match status" value="2"/>
</dbReference>
<evidence type="ECO:0000313" key="10">
    <source>
        <dbReference type="Proteomes" id="UP000525298"/>
    </source>
</evidence>
<evidence type="ECO:0000256" key="5">
    <source>
        <dbReference type="ARBA" id="ARBA00023027"/>
    </source>
</evidence>
<evidence type="ECO:0000256" key="6">
    <source>
        <dbReference type="ARBA" id="ARBA00023065"/>
    </source>
</evidence>
<evidence type="ECO:0000259" key="8">
    <source>
        <dbReference type="PROSITE" id="PS51202"/>
    </source>
</evidence>
<organism evidence="9 10">
    <name type="scientific">Desulfosalsimonas propionicica</name>
    <dbReference type="NCBI Taxonomy" id="332175"/>
    <lineage>
        <taxon>Bacteria</taxon>
        <taxon>Pseudomonadati</taxon>
        <taxon>Thermodesulfobacteriota</taxon>
        <taxon>Desulfobacteria</taxon>
        <taxon>Desulfobacterales</taxon>
        <taxon>Desulfosalsimonadaceae</taxon>
        <taxon>Desulfosalsimonas</taxon>
    </lineage>
</organism>
<dbReference type="SUPFAM" id="SSF116726">
    <property type="entry name" value="TrkA C-terminal domain-like"/>
    <property type="match status" value="2"/>
</dbReference>
<name>A0A7W0HJ84_9BACT</name>
<evidence type="ECO:0000313" key="9">
    <source>
        <dbReference type="EMBL" id="MBA2879902.1"/>
    </source>
</evidence>
<dbReference type="InterPro" id="IPR006036">
    <property type="entry name" value="K_uptake_TrkA"/>
</dbReference>
<proteinExistence type="predicted"/>
<feature type="domain" description="RCK C-terminal" evidence="8">
    <location>
        <begin position="367"/>
        <end position="448"/>
    </location>
</feature>
<dbReference type="Gene3D" id="3.40.50.720">
    <property type="entry name" value="NAD(P)-binding Rossmann-like Domain"/>
    <property type="match status" value="2"/>
</dbReference>
<feature type="domain" description="RCK N-terminal" evidence="7">
    <location>
        <begin position="230"/>
        <end position="347"/>
    </location>
</feature>
<gene>
    <name evidence="9" type="ORF">HNR65_000209</name>
</gene>